<dbReference type="AlphaFoldDB" id="A0AAD9BNK1"/>
<dbReference type="EMBL" id="JASDAP010000020">
    <property type="protein sequence ID" value="KAK1886157.1"/>
    <property type="molecule type" value="Genomic_DNA"/>
</dbReference>
<sequence>MTASCSSSLTPSQPALCSRPPLAVTLDGFSAMSGGPRERVLSPPRFLPLSPGRSLIIAVALASSCLSTRSTRGEEAACQRSRGGGRCYISILSCGRLQGSSQASYQSSLHTHKHTQWFASF</sequence>
<proteinExistence type="predicted"/>
<accession>A0AAD9BNK1</accession>
<organism evidence="1 2">
    <name type="scientific">Dissostichus eleginoides</name>
    <name type="common">Patagonian toothfish</name>
    <name type="synonym">Dissostichus amissus</name>
    <dbReference type="NCBI Taxonomy" id="100907"/>
    <lineage>
        <taxon>Eukaryota</taxon>
        <taxon>Metazoa</taxon>
        <taxon>Chordata</taxon>
        <taxon>Craniata</taxon>
        <taxon>Vertebrata</taxon>
        <taxon>Euteleostomi</taxon>
        <taxon>Actinopterygii</taxon>
        <taxon>Neopterygii</taxon>
        <taxon>Teleostei</taxon>
        <taxon>Neoteleostei</taxon>
        <taxon>Acanthomorphata</taxon>
        <taxon>Eupercaria</taxon>
        <taxon>Perciformes</taxon>
        <taxon>Notothenioidei</taxon>
        <taxon>Nototheniidae</taxon>
        <taxon>Dissostichus</taxon>
    </lineage>
</organism>
<gene>
    <name evidence="1" type="ORF">KUDE01_029874</name>
</gene>
<dbReference type="Proteomes" id="UP001228049">
    <property type="component" value="Unassembled WGS sequence"/>
</dbReference>
<protein>
    <submittedName>
        <fullName evidence="1">Aspartyl/glutamyl-tRNA(Asn/Gln) amidotransferase subunit B</fullName>
    </submittedName>
</protein>
<evidence type="ECO:0000313" key="1">
    <source>
        <dbReference type="EMBL" id="KAK1886157.1"/>
    </source>
</evidence>
<keyword evidence="2" id="KW-1185">Reference proteome</keyword>
<comment type="caution">
    <text evidence="1">The sequence shown here is derived from an EMBL/GenBank/DDBJ whole genome shotgun (WGS) entry which is preliminary data.</text>
</comment>
<name>A0AAD9BNK1_DISEL</name>
<evidence type="ECO:0000313" key="2">
    <source>
        <dbReference type="Proteomes" id="UP001228049"/>
    </source>
</evidence>
<reference evidence="1" key="1">
    <citation type="submission" date="2023-04" db="EMBL/GenBank/DDBJ databases">
        <title>Chromosome-level genome of Chaenocephalus aceratus.</title>
        <authorList>
            <person name="Park H."/>
        </authorList>
    </citation>
    <scope>NUCLEOTIDE SEQUENCE</scope>
    <source>
        <strain evidence="1">DE</strain>
        <tissue evidence="1">Muscle</tissue>
    </source>
</reference>